<dbReference type="Pfam" id="PF05949">
    <property type="entry name" value="DUF881"/>
    <property type="match status" value="1"/>
</dbReference>
<organism evidence="4 5">
    <name type="scientific">Alkalihalobacterium chitinilyticum</name>
    <dbReference type="NCBI Taxonomy" id="2980103"/>
    <lineage>
        <taxon>Bacteria</taxon>
        <taxon>Bacillati</taxon>
        <taxon>Bacillota</taxon>
        <taxon>Bacilli</taxon>
        <taxon>Bacillales</taxon>
        <taxon>Bacillaceae</taxon>
        <taxon>Alkalihalobacterium</taxon>
    </lineage>
</organism>
<reference evidence="4" key="1">
    <citation type="submission" date="2024-05" db="EMBL/GenBank/DDBJ databases">
        <title>Alkalihalobacillus sp. strain MEB203 novel alkaliphilic bacterium from Lonar Lake, India.</title>
        <authorList>
            <person name="Joshi A."/>
            <person name="Thite S."/>
            <person name="Mengade P."/>
        </authorList>
    </citation>
    <scope>NUCLEOTIDE SEQUENCE</scope>
    <source>
        <strain evidence="4">MEB 203</strain>
    </source>
</reference>
<evidence type="ECO:0000256" key="2">
    <source>
        <dbReference type="SAM" id="Coils"/>
    </source>
</evidence>
<dbReference type="PANTHER" id="PTHR37313:SF2">
    <property type="entry name" value="UPF0749 PROTEIN YLXX"/>
    <property type="match status" value="1"/>
</dbReference>
<dbReference type="EMBL" id="JAOTPO010000003">
    <property type="protein sequence ID" value="MDE5413055.1"/>
    <property type="molecule type" value="Genomic_DNA"/>
</dbReference>
<keyword evidence="5" id="KW-1185">Reference proteome</keyword>
<comment type="similarity">
    <text evidence="1">Belongs to the UPF0749 family.</text>
</comment>
<evidence type="ECO:0000256" key="1">
    <source>
        <dbReference type="ARBA" id="ARBA00009108"/>
    </source>
</evidence>
<evidence type="ECO:0000256" key="3">
    <source>
        <dbReference type="SAM" id="Phobius"/>
    </source>
</evidence>
<keyword evidence="3" id="KW-0812">Transmembrane</keyword>
<keyword evidence="2" id="KW-0175">Coiled coil</keyword>
<proteinExistence type="inferred from homology"/>
<dbReference type="Gene3D" id="3.30.70.1880">
    <property type="entry name" value="Protein of unknown function DUF881"/>
    <property type="match status" value="1"/>
</dbReference>
<evidence type="ECO:0000313" key="5">
    <source>
        <dbReference type="Proteomes" id="UP001148125"/>
    </source>
</evidence>
<keyword evidence="3" id="KW-0472">Membrane</keyword>
<evidence type="ECO:0000313" key="4">
    <source>
        <dbReference type="EMBL" id="MDE5413055.1"/>
    </source>
</evidence>
<comment type="caution">
    <text evidence="4">The sequence shown here is derived from an EMBL/GenBank/DDBJ whole genome shotgun (WGS) entry which is preliminary data.</text>
</comment>
<dbReference type="InterPro" id="IPR010273">
    <property type="entry name" value="DUF881"/>
</dbReference>
<dbReference type="RefSeq" id="WP_275117673.1">
    <property type="nucleotide sequence ID" value="NZ_JAOTPO010000003.1"/>
</dbReference>
<keyword evidence="3" id="KW-1133">Transmembrane helix</keyword>
<gene>
    <name evidence="4" type="ORF">N7Z68_06630</name>
</gene>
<accession>A0ABT5VCP3</accession>
<sequence>MNKQVIFMIVTLIIGFMLAIQFQSTKEPVVRDTRDIRELRKELRAEQDRHQQLTQEIEKYATLITQYETSLSDHKENVETVMEEQIDKLRKEAGLTESSGEGIILTIEPLYHDQFFGHQRHSVSPVLLRFLVNELNFNGAEEIAIGNQRIISTTAFREVNGVTRVNNRRLPPLPIEIKVLTNDAQKLHNEMVVSESVEYFEIDNLKLTSTPINYLELPAFDDTPRVRYMEQVKED</sequence>
<dbReference type="Proteomes" id="UP001148125">
    <property type="component" value="Unassembled WGS sequence"/>
</dbReference>
<dbReference type="PANTHER" id="PTHR37313">
    <property type="entry name" value="UPF0749 PROTEIN RV1825"/>
    <property type="match status" value="1"/>
</dbReference>
<protein>
    <submittedName>
        <fullName evidence="4">DUF881 domain-containing protein</fullName>
    </submittedName>
</protein>
<feature type="coiled-coil region" evidence="2">
    <location>
        <begin position="29"/>
        <end position="84"/>
    </location>
</feature>
<feature type="transmembrane region" description="Helical" evidence="3">
    <location>
        <begin position="5"/>
        <end position="22"/>
    </location>
</feature>
<name>A0ABT5VCP3_9BACI</name>